<dbReference type="SUPFAM" id="SSF56801">
    <property type="entry name" value="Acetyl-CoA synthetase-like"/>
    <property type="match status" value="1"/>
</dbReference>
<dbReference type="Pfam" id="PF00501">
    <property type="entry name" value="AMP-binding"/>
    <property type="match status" value="1"/>
</dbReference>
<dbReference type="AlphaFoldDB" id="A0AAN8IU42"/>
<dbReference type="PANTHER" id="PTHR24096">
    <property type="entry name" value="LONG-CHAIN-FATTY-ACID--COA LIGASE"/>
    <property type="match status" value="1"/>
</dbReference>
<evidence type="ECO:0000259" key="3">
    <source>
        <dbReference type="Pfam" id="PF00501"/>
    </source>
</evidence>
<protein>
    <recommendedName>
        <fullName evidence="3">AMP-dependent synthetase/ligase domain-containing protein</fullName>
    </recommendedName>
</protein>
<sequence>EAPSTALLQKRRFSTLKNHGNTWEKSEYSSAQGPLLDHNNVMSSRFAPVPVCTTPFHLKILDKIRNHATERPSQIALAYAEHPSKGMTYLELYRQAYAVASFLLQKGIGHLDVCCQVLPNCVEFAPSFLGTMLTGGVSLVANGSCTQEELKQAFVDSGCKAVITNSALLRDVFAATKYCPSVKVSYYYS</sequence>
<evidence type="ECO:0000313" key="5">
    <source>
        <dbReference type="Proteomes" id="UP001331761"/>
    </source>
</evidence>
<reference evidence="4 5" key="1">
    <citation type="submission" date="2019-10" db="EMBL/GenBank/DDBJ databases">
        <title>Assembly and Annotation for the nematode Trichostrongylus colubriformis.</title>
        <authorList>
            <person name="Martin J."/>
        </authorList>
    </citation>
    <scope>NUCLEOTIDE SEQUENCE [LARGE SCALE GENOMIC DNA]</scope>
    <source>
        <strain evidence="4">G859</strain>
        <tissue evidence="4">Whole worm</tissue>
    </source>
</reference>
<dbReference type="InterPro" id="IPR042099">
    <property type="entry name" value="ANL_N_sf"/>
</dbReference>
<keyword evidence="2" id="KW-0576">Peroxisome</keyword>
<comment type="subcellular location">
    <subcellularLocation>
        <location evidence="1">Peroxisome</location>
    </subcellularLocation>
</comment>
<feature type="domain" description="AMP-dependent synthetase/ligase" evidence="3">
    <location>
        <begin position="65"/>
        <end position="174"/>
    </location>
</feature>
<evidence type="ECO:0000313" key="4">
    <source>
        <dbReference type="EMBL" id="KAK5986819.1"/>
    </source>
</evidence>
<accession>A0AAN8IU42</accession>
<evidence type="ECO:0000256" key="1">
    <source>
        <dbReference type="ARBA" id="ARBA00004275"/>
    </source>
</evidence>
<feature type="non-terminal residue" evidence="4">
    <location>
        <position position="189"/>
    </location>
</feature>
<keyword evidence="5" id="KW-1185">Reference proteome</keyword>
<organism evidence="4 5">
    <name type="scientific">Trichostrongylus colubriformis</name>
    <name type="common">Black scour worm</name>
    <dbReference type="NCBI Taxonomy" id="6319"/>
    <lineage>
        <taxon>Eukaryota</taxon>
        <taxon>Metazoa</taxon>
        <taxon>Ecdysozoa</taxon>
        <taxon>Nematoda</taxon>
        <taxon>Chromadorea</taxon>
        <taxon>Rhabditida</taxon>
        <taxon>Rhabditina</taxon>
        <taxon>Rhabditomorpha</taxon>
        <taxon>Strongyloidea</taxon>
        <taxon>Trichostrongylidae</taxon>
        <taxon>Trichostrongylus</taxon>
    </lineage>
</organism>
<evidence type="ECO:0000256" key="2">
    <source>
        <dbReference type="ARBA" id="ARBA00023140"/>
    </source>
</evidence>
<dbReference type="GO" id="GO:0016405">
    <property type="term" value="F:CoA-ligase activity"/>
    <property type="evidence" value="ECO:0007669"/>
    <property type="project" value="TreeGrafter"/>
</dbReference>
<name>A0AAN8IU42_TRICO</name>
<comment type="caution">
    <text evidence="4">The sequence shown here is derived from an EMBL/GenBank/DDBJ whole genome shotgun (WGS) entry which is preliminary data.</text>
</comment>
<feature type="non-terminal residue" evidence="4">
    <location>
        <position position="1"/>
    </location>
</feature>
<dbReference type="InterPro" id="IPR000873">
    <property type="entry name" value="AMP-dep_synth/lig_dom"/>
</dbReference>
<proteinExistence type="predicted"/>
<dbReference type="Gene3D" id="3.40.50.12780">
    <property type="entry name" value="N-terminal domain of ligase-like"/>
    <property type="match status" value="1"/>
</dbReference>
<dbReference type="GO" id="GO:0005777">
    <property type="term" value="C:peroxisome"/>
    <property type="evidence" value="ECO:0007669"/>
    <property type="project" value="UniProtKB-SubCell"/>
</dbReference>
<gene>
    <name evidence="4" type="ORF">GCK32_015900</name>
</gene>
<dbReference type="Proteomes" id="UP001331761">
    <property type="component" value="Unassembled WGS sequence"/>
</dbReference>
<dbReference type="PANTHER" id="PTHR24096:SF422">
    <property type="entry name" value="BCDNA.GH02901"/>
    <property type="match status" value="1"/>
</dbReference>
<dbReference type="EMBL" id="WIXE01000176">
    <property type="protein sequence ID" value="KAK5986819.1"/>
    <property type="molecule type" value="Genomic_DNA"/>
</dbReference>